<organism evidence="1 2">
    <name type="scientific">Streptomyces ambofaciens (strain ATCC 23877 / 3486 / DSM 40053 / JCM 4204 / NBRC 12836 / NRRL B-2516)</name>
    <dbReference type="NCBI Taxonomy" id="278992"/>
    <lineage>
        <taxon>Bacteria</taxon>
        <taxon>Bacillati</taxon>
        <taxon>Actinomycetota</taxon>
        <taxon>Actinomycetes</taxon>
        <taxon>Kitasatosporales</taxon>
        <taxon>Streptomycetaceae</taxon>
        <taxon>Streptomyces</taxon>
    </lineage>
</organism>
<gene>
    <name evidence="1" type="ORF">SAM23877_0069</name>
</gene>
<dbReference type="EMBL" id="CP012382">
    <property type="protein sequence ID" value="AKZ53118.1"/>
    <property type="molecule type" value="Genomic_DNA"/>
</dbReference>
<evidence type="ECO:0000313" key="2">
    <source>
        <dbReference type="Proteomes" id="UP000061018"/>
    </source>
</evidence>
<accession>A0A0K2AJD8</accession>
<evidence type="ECO:0000313" key="1">
    <source>
        <dbReference type="EMBL" id="AKZ53118.1"/>
    </source>
</evidence>
<dbReference type="AlphaFoldDB" id="A0A0K2AJD8"/>
<name>A0A0K2AJD8_STRA7</name>
<protein>
    <submittedName>
        <fullName evidence="1">Uncharacterized protein</fullName>
    </submittedName>
</protein>
<proteinExistence type="predicted"/>
<sequence>MMETGTDPTPLQGARYRRYVDHIQGCTMCGRTRCPVGQALCAAYLAHARSPVRTALPARGSG</sequence>
<dbReference type="KEGG" id="samb:SAM23877_0069"/>
<reference evidence="2" key="1">
    <citation type="journal article" date="2015" name="J. Biotechnol.">
        <title>Complete genome sequence of Streptomyces ambofaciens ATCC 23877, the spiramycin producer.</title>
        <authorList>
            <person name="Thibessard A."/>
            <person name="Haas D."/>
            <person name="Gerbaud C."/>
            <person name="Aigle B."/>
            <person name="Lautru S."/>
            <person name="Pernodet J.L."/>
            <person name="Leblond P."/>
        </authorList>
    </citation>
    <scope>NUCLEOTIDE SEQUENCE [LARGE SCALE GENOMIC DNA]</scope>
    <source>
        <strain evidence="2">ATCC 23877 / 3486 / DSM 40053 / JCM 4204 / NBRC 12836 / NRRL B-2516</strain>
    </source>
</reference>
<dbReference type="Proteomes" id="UP000061018">
    <property type="component" value="Chromosome"/>
</dbReference>